<keyword evidence="3" id="KW-0378">Hydrolase</keyword>
<keyword evidence="6" id="KW-1185">Reference proteome</keyword>
<comment type="cofactor">
    <cofactor evidence="1">
        <name>Mg(2+)</name>
        <dbReference type="ChEBI" id="CHEBI:18420"/>
    </cofactor>
</comment>
<sequence>MLESTIENYLKRYVEKLGGLCWKFVSPGTDGVPDRIVLLNGRVIFVELKAPGEKPRPLQLKRHAQLRALGFEVVILDSIPAVDHFIGELIAHCNTRRTSTRTIFPS</sequence>
<dbReference type="InterPro" id="IPR014883">
    <property type="entry name" value="VRR_NUC"/>
</dbReference>
<organism evidence="5 6">
    <name type="scientific">Anaeroselena agilis</name>
    <dbReference type="NCBI Taxonomy" id="3063788"/>
    <lineage>
        <taxon>Bacteria</taxon>
        <taxon>Bacillati</taxon>
        <taxon>Bacillota</taxon>
        <taxon>Negativicutes</taxon>
        <taxon>Acetonemataceae</taxon>
        <taxon>Anaeroselena</taxon>
    </lineage>
</organism>
<name>A0ABU3NTB2_9FIRM</name>
<evidence type="ECO:0000256" key="1">
    <source>
        <dbReference type="ARBA" id="ARBA00001946"/>
    </source>
</evidence>
<evidence type="ECO:0000313" key="6">
    <source>
        <dbReference type="Proteomes" id="UP001254848"/>
    </source>
</evidence>
<dbReference type="Proteomes" id="UP001254848">
    <property type="component" value="Unassembled WGS sequence"/>
</dbReference>
<gene>
    <name evidence="5" type="ORF">Q4T40_02245</name>
</gene>
<dbReference type="EMBL" id="JAUOZS010000001">
    <property type="protein sequence ID" value="MDT8900056.1"/>
    <property type="molecule type" value="Genomic_DNA"/>
</dbReference>
<dbReference type="RefSeq" id="WP_413778616.1">
    <property type="nucleotide sequence ID" value="NZ_JAUOZS010000001.1"/>
</dbReference>
<evidence type="ECO:0000313" key="5">
    <source>
        <dbReference type="EMBL" id="MDT8900056.1"/>
    </source>
</evidence>
<protein>
    <submittedName>
        <fullName evidence="5">VRR-NUC domain-containing protein</fullName>
    </submittedName>
</protein>
<dbReference type="SMART" id="SM00990">
    <property type="entry name" value="VRR_NUC"/>
    <property type="match status" value="1"/>
</dbReference>
<dbReference type="InterPro" id="IPR011856">
    <property type="entry name" value="tRNA_endonuc-like_dom_sf"/>
</dbReference>
<evidence type="ECO:0000259" key="4">
    <source>
        <dbReference type="SMART" id="SM00990"/>
    </source>
</evidence>
<feature type="domain" description="VRR-NUC" evidence="4">
    <location>
        <begin position="1"/>
        <end position="80"/>
    </location>
</feature>
<keyword evidence="2" id="KW-0540">Nuclease</keyword>
<evidence type="ECO:0000256" key="2">
    <source>
        <dbReference type="ARBA" id="ARBA00022722"/>
    </source>
</evidence>
<accession>A0ABU3NTB2</accession>
<reference evidence="5 6" key="1">
    <citation type="submission" date="2023-07" db="EMBL/GenBank/DDBJ databases">
        <title>The novel representative of Negativicutes class, Anaeroselena agilis gen. nov. sp. nov.</title>
        <authorList>
            <person name="Prokofeva M.I."/>
            <person name="Elcheninov A.G."/>
            <person name="Klyukina A."/>
            <person name="Kublanov I.V."/>
            <person name="Frolov E.N."/>
            <person name="Podosokorskaya O.A."/>
        </authorList>
    </citation>
    <scope>NUCLEOTIDE SEQUENCE [LARGE SCALE GENOMIC DNA]</scope>
    <source>
        <strain evidence="5 6">4137-cl</strain>
    </source>
</reference>
<evidence type="ECO:0000256" key="3">
    <source>
        <dbReference type="ARBA" id="ARBA00022801"/>
    </source>
</evidence>
<dbReference type="Gene3D" id="3.40.1350.10">
    <property type="match status" value="1"/>
</dbReference>
<comment type="caution">
    <text evidence="5">The sequence shown here is derived from an EMBL/GenBank/DDBJ whole genome shotgun (WGS) entry which is preliminary data.</text>
</comment>
<proteinExistence type="predicted"/>